<dbReference type="CDD" id="cd01167">
    <property type="entry name" value="bac_FRK"/>
    <property type="match status" value="1"/>
</dbReference>
<sequence>MGFNVPMAQTDIVVTRSDSPPADDRRPHVVVVGEALLDVVHRVDGSVDELPGGSPANVALTLGRLDRDVRLVTWLGADGRGSAVRTWLEGSGVLLAPGSTDAPATSVAVARLDEHGAATYEFRLDWRVPTGAAASPDALAVHTGSIAAVVEPGASAVRDLVRTARPTATITYDPNVRPDLMGDPADVRPTVEELVSLADVVKVSDEDLGWLAPGADPLVVARSWLGLGPALVVVTLGGEGAVAVSAAGERRAVAPRVEVVDTVGAGDSFMGALVDGLWAADLLGGARRDALREVDGATLGRLLDHCVAVAAVTVSRAGANPPRRAELDAAPPIPRQGA</sequence>
<gene>
    <name evidence="8" type="ORF">ATJ88_3199</name>
</gene>
<dbReference type="PROSITE" id="PS00584">
    <property type="entry name" value="PFKB_KINASES_2"/>
    <property type="match status" value="1"/>
</dbReference>
<proteinExistence type="inferred from homology"/>
<keyword evidence="3" id="KW-0547">Nucleotide-binding</keyword>
<reference evidence="8 9" key="1">
    <citation type="submission" date="2017-10" db="EMBL/GenBank/DDBJ databases">
        <title>Sequencing the genomes of 1000 actinobacteria strains.</title>
        <authorList>
            <person name="Klenk H.-P."/>
        </authorList>
    </citation>
    <scope>NUCLEOTIDE SEQUENCE [LARGE SCALE GENOMIC DNA]</scope>
    <source>
        <strain evidence="8 9">DSM 21863</strain>
    </source>
</reference>
<dbReference type="Gene3D" id="3.40.1190.20">
    <property type="match status" value="1"/>
</dbReference>
<evidence type="ECO:0000256" key="4">
    <source>
        <dbReference type="ARBA" id="ARBA00022777"/>
    </source>
</evidence>
<keyword evidence="5" id="KW-0067">ATP-binding</keyword>
<keyword evidence="2 6" id="KW-0808">Transferase</keyword>
<dbReference type="GO" id="GO:0006000">
    <property type="term" value="P:fructose metabolic process"/>
    <property type="evidence" value="ECO:0007669"/>
    <property type="project" value="UniProtKB-ARBA"/>
</dbReference>
<dbReference type="SUPFAM" id="SSF53613">
    <property type="entry name" value="Ribokinase-like"/>
    <property type="match status" value="1"/>
</dbReference>
<dbReference type="InterPro" id="IPR002139">
    <property type="entry name" value="Ribo/fructo_kinase"/>
</dbReference>
<keyword evidence="9" id="KW-1185">Reference proteome</keyword>
<dbReference type="AlphaFoldDB" id="A0A2A9EZK4"/>
<evidence type="ECO:0000256" key="3">
    <source>
        <dbReference type="ARBA" id="ARBA00022741"/>
    </source>
</evidence>
<dbReference type="PANTHER" id="PTHR43085">
    <property type="entry name" value="HEXOKINASE FAMILY MEMBER"/>
    <property type="match status" value="1"/>
</dbReference>
<feature type="domain" description="Carbohydrate kinase PfkB" evidence="7">
    <location>
        <begin position="28"/>
        <end position="322"/>
    </location>
</feature>
<dbReference type="GO" id="GO:0008865">
    <property type="term" value="F:fructokinase activity"/>
    <property type="evidence" value="ECO:0007669"/>
    <property type="project" value="UniProtKB-ARBA"/>
</dbReference>
<dbReference type="InterPro" id="IPR002173">
    <property type="entry name" value="Carboh/pur_kinase_PfkB_CS"/>
</dbReference>
<dbReference type="PANTHER" id="PTHR43085:SF1">
    <property type="entry name" value="PSEUDOURIDINE KINASE-RELATED"/>
    <property type="match status" value="1"/>
</dbReference>
<evidence type="ECO:0000313" key="9">
    <source>
        <dbReference type="Proteomes" id="UP000224130"/>
    </source>
</evidence>
<dbReference type="InterPro" id="IPR011611">
    <property type="entry name" value="PfkB_dom"/>
</dbReference>
<dbReference type="EMBL" id="PDJJ01000001">
    <property type="protein sequence ID" value="PFG44474.1"/>
    <property type="molecule type" value="Genomic_DNA"/>
</dbReference>
<comment type="caution">
    <text evidence="8">The sequence shown here is derived from an EMBL/GenBank/DDBJ whole genome shotgun (WGS) entry which is preliminary data.</text>
</comment>
<evidence type="ECO:0000256" key="1">
    <source>
        <dbReference type="ARBA" id="ARBA00010688"/>
    </source>
</evidence>
<dbReference type="Pfam" id="PF00294">
    <property type="entry name" value="PfkB"/>
    <property type="match status" value="1"/>
</dbReference>
<dbReference type="GO" id="GO:0005524">
    <property type="term" value="F:ATP binding"/>
    <property type="evidence" value="ECO:0007669"/>
    <property type="project" value="UniProtKB-KW"/>
</dbReference>
<dbReference type="PRINTS" id="PR00990">
    <property type="entry name" value="RIBOKINASE"/>
</dbReference>
<accession>A0A2A9EZK4</accession>
<dbReference type="Proteomes" id="UP000224130">
    <property type="component" value="Unassembled WGS sequence"/>
</dbReference>
<comment type="similarity">
    <text evidence="1 6">Belongs to the carbohydrate kinase PfkB family.</text>
</comment>
<dbReference type="InterPro" id="IPR050306">
    <property type="entry name" value="PfkB_Carbo_kinase"/>
</dbReference>
<evidence type="ECO:0000256" key="5">
    <source>
        <dbReference type="ARBA" id="ARBA00022840"/>
    </source>
</evidence>
<evidence type="ECO:0000256" key="2">
    <source>
        <dbReference type="ARBA" id="ARBA00022679"/>
    </source>
</evidence>
<dbReference type="InterPro" id="IPR029056">
    <property type="entry name" value="Ribokinase-like"/>
</dbReference>
<keyword evidence="4 6" id="KW-0418">Kinase</keyword>
<evidence type="ECO:0000256" key="6">
    <source>
        <dbReference type="RuleBase" id="RU003704"/>
    </source>
</evidence>
<evidence type="ECO:0000313" key="8">
    <source>
        <dbReference type="EMBL" id="PFG44474.1"/>
    </source>
</evidence>
<protein>
    <submittedName>
        <fullName evidence="8">Fructokinase</fullName>
    </submittedName>
</protein>
<name>A0A2A9EZK4_9MICO</name>
<organism evidence="8 9">
    <name type="scientific">Isoptericola jiangsuensis</name>
    <dbReference type="NCBI Taxonomy" id="548579"/>
    <lineage>
        <taxon>Bacteria</taxon>
        <taxon>Bacillati</taxon>
        <taxon>Actinomycetota</taxon>
        <taxon>Actinomycetes</taxon>
        <taxon>Micrococcales</taxon>
        <taxon>Promicromonosporaceae</taxon>
        <taxon>Isoptericola</taxon>
    </lineage>
</organism>
<evidence type="ECO:0000259" key="7">
    <source>
        <dbReference type="Pfam" id="PF00294"/>
    </source>
</evidence>